<evidence type="ECO:0000313" key="2">
    <source>
        <dbReference type="EMBL" id="HIS83721.1"/>
    </source>
</evidence>
<accession>A0A9D1K4N0</accession>
<dbReference type="AlphaFoldDB" id="A0A9D1K4N0"/>
<keyword evidence="1" id="KW-1133">Transmembrane helix</keyword>
<evidence type="ECO:0000256" key="1">
    <source>
        <dbReference type="SAM" id="Phobius"/>
    </source>
</evidence>
<comment type="caution">
    <text evidence="2">The sequence shown here is derived from an EMBL/GenBank/DDBJ whole genome shotgun (WGS) entry which is preliminary data.</text>
</comment>
<feature type="transmembrane region" description="Helical" evidence="1">
    <location>
        <begin position="486"/>
        <end position="506"/>
    </location>
</feature>
<name>A0A9D1K4N0_9BACT</name>
<dbReference type="Proteomes" id="UP000824139">
    <property type="component" value="Unassembled WGS sequence"/>
</dbReference>
<gene>
    <name evidence="2" type="ORF">IAD41_08985</name>
</gene>
<reference evidence="2" key="2">
    <citation type="journal article" date="2021" name="PeerJ">
        <title>Extensive microbial diversity within the chicken gut microbiome revealed by metagenomics and culture.</title>
        <authorList>
            <person name="Gilroy R."/>
            <person name="Ravi A."/>
            <person name="Getino M."/>
            <person name="Pursley I."/>
            <person name="Horton D.L."/>
            <person name="Alikhan N.F."/>
            <person name="Baker D."/>
            <person name="Gharbi K."/>
            <person name="Hall N."/>
            <person name="Watson M."/>
            <person name="Adriaenssens E.M."/>
            <person name="Foster-Nyarko E."/>
            <person name="Jarju S."/>
            <person name="Secka A."/>
            <person name="Antonio M."/>
            <person name="Oren A."/>
            <person name="Chaudhuri R.R."/>
            <person name="La Ragione R."/>
            <person name="Hildebrand F."/>
            <person name="Pallen M.J."/>
        </authorList>
    </citation>
    <scope>NUCLEOTIDE SEQUENCE</scope>
    <source>
        <strain evidence="2">CHK152-2994</strain>
    </source>
</reference>
<feature type="non-terminal residue" evidence="2">
    <location>
        <position position="1"/>
    </location>
</feature>
<organism evidence="2 3">
    <name type="scientific">Candidatus Scatenecus faecavium</name>
    <dbReference type="NCBI Taxonomy" id="2840915"/>
    <lineage>
        <taxon>Bacteria</taxon>
        <taxon>Candidatus Scatenecus</taxon>
    </lineage>
</organism>
<keyword evidence="1" id="KW-0472">Membrane</keyword>
<keyword evidence="1" id="KW-0812">Transmembrane</keyword>
<proteinExistence type="predicted"/>
<sequence length="524" mass="60215">EIVDNLIPEAEQLRTYFSIEQGSFGNEITKDNQERIFQTFTKDIRSKMLEYNKSNPNKEIDRATQKKIIQLLTAPADKNPIYQALTKERYAVLDSKNQKLVRTLTNIMNEFKGEVDAMDKYVLHKVGQVAETTLANSWNKTVDMFVKNLRITPQQIAETRGDRLLTTELLHTSLDNLTAEKPLYKKITTDLINQIMELDRLIKKTEIDDGIFSNPEEICKLDKRLEQMFQNFETKIVDITGKDKGDMETLLDYMVGPRRSIDIPERAKKWSVKNLYKSMAKERLFSVKSTFFRMLNTLDTYRRVAIGDTSYMNSIKELPRELKEEVVELSKGIGLSAHTADYLTKFFASTNPNPNWEDMSDIKLVNGKTVYKYFHRSVEARKVNQPFNSKIFIDTMGLTYKDPISDETEKAFGKNKALLNEFKEYRNQSYRKLGTYNYIENTVAKVGDSALPTSDKEMFNLLGAAMDEVVSNYGKQAYNTRKWMNIFAPAGAVLLGVTVLSQFFFGRMNPPSPIAKTDKGQINA</sequence>
<reference evidence="2" key="1">
    <citation type="submission" date="2020-10" db="EMBL/GenBank/DDBJ databases">
        <authorList>
            <person name="Gilroy R."/>
        </authorList>
    </citation>
    <scope>NUCLEOTIDE SEQUENCE</scope>
    <source>
        <strain evidence="2">CHK152-2994</strain>
    </source>
</reference>
<protein>
    <submittedName>
        <fullName evidence="2">Uncharacterized protein</fullName>
    </submittedName>
</protein>
<dbReference type="EMBL" id="DVJO01000193">
    <property type="protein sequence ID" value="HIS83721.1"/>
    <property type="molecule type" value="Genomic_DNA"/>
</dbReference>
<evidence type="ECO:0000313" key="3">
    <source>
        <dbReference type="Proteomes" id="UP000824139"/>
    </source>
</evidence>